<reference evidence="2" key="1">
    <citation type="submission" date="2022-07" db="EMBL/GenBank/DDBJ databases">
        <authorList>
            <person name="Macas J."/>
            <person name="Novak P."/>
            <person name="Neumann P."/>
        </authorList>
    </citation>
    <scope>NUCLEOTIDE SEQUENCE</scope>
</reference>
<evidence type="ECO:0000313" key="2">
    <source>
        <dbReference type="EMBL" id="CAH9143603.1"/>
    </source>
</evidence>
<comment type="caution">
    <text evidence="2">The sequence shown here is derived from an EMBL/GenBank/DDBJ whole genome shotgun (WGS) entry which is preliminary data.</text>
</comment>
<dbReference type="AlphaFoldDB" id="A0AAV0G7Q8"/>
<dbReference type="Proteomes" id="UP001152523">
    <property type="component" value="Unassembled WGS sequence"/>
</dbReference>
<accession>A0AAV0G7Q8</accession>
<dbReference type="EMBL" id="CAMAPF010001054">
    <property type="protein sequence ID" value="CAH9143603.1"/>
    <property type="molecule type" value="Genomic_DNA"/>
</dbReference>
<feature type="region of interest" description="Disordered" evidence="1">
    <location>
        <begin position="1"/>
        <end position="26"/>
    </location>
</feature>
<keyword evidence="3" id="KW-1185">Reference proteome</keyword>
<gene>
    <name evidence="2" type="ORF">CEPIT_LOCUS40790</name>
</gene>
<organism evidence="2 3">
    <name type="scientific">Cuscuta epithymum</name>
    <dbReference type="NCBI Taxonomy" id="186058"/>
    <lineage>
        <taxon>Eukaryota</taxon>
        <taxon>Viridiplantae</taxon>
        <taxon>Streptophyta</taxon>
        <taxon>Embryophyta</taxon>
        <taxon>Tracheophyta</taxon>
        <taxon>Spermatophyta</taxon>
        <taxon>Magnoliopsida</taxon>
        <taxon>eudicotyledons</taxon>
        <taxon>Gunneridae</taxon>
        <taxon>Pentapetalae</taxon>
        <taxon>asterids</taxon>
        <taxon>lamiids</taxon>
        <taxon>Solanales</taxon>
        <taxon>Convolvulaceae</taxon>
        <taxon>Cuscuteae</taxon>
        <taxon>Cuscuta</taxon>
        <taxon>Cuscuta subgen. Cuscuta</taxon>
    </lineage>
</organism>
<evidence type="ECO:0000313" key="3">
    <source>
        <dbReference type="Proteomes" id="UP001152523"/>
    </source>
</evidence>
<evidence type="ECO:0000256" key="1">
    <source>
        <dbReference type="SAM" id="MobiDB-lite"/>
    </source>
</evidence>
<sequence length="61" mass="6013">MADLSRSSDGGGGGGSEVDTCSGQRMVVTTAADDDTGVGGIDRRWQGLWQAAAGGNIVEGG</sequence>
<name>A0AAV0G7Q8_9ASTE</name>
<proteinExistence type="predicted"/>
<protein>
    <submittedName>
        <fullName evidence="2">Uncharacterized protein</fullName>
    </submittedName>
</protein>